<sequence>MSNIAGPPKSSKPADQVGAVPSSFVDTPGADNGPNSTDTNLRYAAYFSRAKVILLATQRYVAYTSDIGESFRPVAHPRLVTAAYGISWTYLIGDVSYESWKARLRQQGLYEPGLKPWDPLPIRTEQEKQAQALHAPDWRLVGLERAVFQSIASMGLPAFTIHSTVKYASKALKDAKNPALRAYGPVALGLAVVPALPFLFDEPVEKAVEYVFHKGTEFYNGKTKLE</sequence>
<dbReference type="Proteomes" id="UP000095009">
    <property type="component" value="Unassembled WGS sequence"/>
</dbReference>
<evidence type="ECO:0000313" key="6">
    <source>
        <dbReference type="Proteomes" id="UP000095009"/>
    </source>
</evidence>
<evidence type="ECO:0000256" key="1">
    <source>
        <dbReference type="ARBA" id="ARBA00009224"/>
    </source>
</evidence>
<dbReference type="AlphaFoldDB" id="A0A1E3PD62"/>
<dbReference type="GO" id="GO:0005739">
    <property type="term" value="C:mitochondrion"/>
    <property type="evidence" value="ECO:0007669"/>
    <property type="project" value="TreeGrafter"/>
</dbReference>
<dbReference type="PANTHER" id="PTHR11001">
    <property type="entry name" value="MITOCHONDRIAL FISSION PROCESS PROTEIN 1"/>
    <property type="match status" value="1"/>
</dbReference>
<keyword evidence="6" id="KW-1185">Reference proteome</keyword>
<gene>
    <name evidence="5" type="ORF">NADFUDRAFT_62942</name>
</gene>
<dbReference type="EMBL" id="KV454415">
    <property type="protein sequence ID" value="ODQ63379.1"/>
    <property type="molecule type" value="Genomic_DNA"/>
</dbReference>
<evidence type="ECO:0000256" key="4">
    <source>
        <dbReference type="SAM" id="MobiDB-lite"/>
    </source>
</evidence>
<evidence type="ECO:0000256" key="3">
    <source>
        <dbReference type="ARBA" id="ARBA00029631"/>
    </source>
</evidence>
<dbReference type="InterPro" id="IPR019560">
    <property type="entry name" value="Mitochondrial_18_kDa_protein"/>
</dbReference>
<proteinExistence type="inferred from homology"/>
<dbReference type="GO" id="GO:0000266">
    <property type="term" value="P:mitochondrial fission"/>
    <property type="evidence" value="ECO:0007669"/>
    <property type="project" value="TreeGrafter"/>
</dbReference>
<feature type="region of interest" description="Disordered" evidence="4">
    <location>
        <begin position="1"/>
        <end position="36"/>
    </location>
</feature>
<organism evidence="5 6">
    <name type="scientific">Nadsonia fulvescens var. elongata DSM 6958</name>
    <dbReference type="NCBI Taxonomy" id="857566"/>
    <lineage>
        <taxon>Eukaryota</taxon>
        <taxon>Fungi</taxon>
        <taxon>Dikarya</taxon>
        <taxon>Ascomycota</taxon>
        <taxon>Saccharomycotina</taxon>
        <taxon>Dipodascomycetes</taxon>
        <taxon>Dipodascales</taxon>
        <taxon>Dipodascales incertae sedis</taxon>
        <taxon>Nadsonia</taxon>
    </lineage>
</organism>
<comment type="similarity">
    <text evidence="1">Belongs to the MTFP1 family.</text>
</comment>
<evidence type="ECO:0000256" key="2">
    <source>
        <dbReference type="ARBA" id="ARBA00017835"/>
    </source>
</evidence>
<protein>
    <recommendedName>
        <fullName evidence="2">Mitochondrial fission process protein 1</fullName>
    </recommendedName>
    <alternativeName>
        <fullName evidence="3">Mitochondrial 18 kDa protein</fullName>
    </alternativeName>
</protein>
<evidence type="ECO:0000313" key="5">
    <source>
        <dbReference type="EMBL" id="ODQ63379.1"/>
    </source>
</evidence>
<accession>A0A1E3PD62</accession>
<dbReference type="OrthoDB" id="424969at2759"/>
<dbReference type="Pfam" id="PF10558">
    <property type="entry name" value="MTP18"/>
    <property type="match status" value="1"/>
</dbReference>
<name>A0A1E3PD62_9ASCO</name>
<reference evidence="5 6" key="1">
    <citation type="journal article" date="2016" name="Proc. Natl. Acad. Sci. U.S.A.">
        <title>Comparative genomics of biotechnologically important yeasts.</title>
        <authorList>
            <person name="Riley R."/>
            <person name="Haridas S."/>
            <person name="Wolfe K.H."/>
            <person name="Lopes M.R."/>
            <person name="Hittinger C.T."/>
            <person name="Goeker M."/>
            <person name="Salamov A.A."/>
            <person name="Wisecaver J.H."/>
            <person name="Long T.M."/>
            <person name="Calvey C.H."/>
            <person name="Aerts A.L."/>
            <person name="Barry K.W."/>
            <person name="Choi C."/>
            <person name="Clum A."/>
            <person name="Coughlan A.Y."/>
            <person name="Deshpande S."/>
            <person name="Douglass A.P."/>
            <person name="Hanson S.J."/>
            <person name="Klenk H.-P."/>
            <person name="LaButti K.M."/>
            <person name="Lapidus A."/>
            <person name="Lindquist E.A."/>
            <person name="Lipzen A.M."/>
            <person name="Meier-Kolthoff J.P."/>
            <person name="Ohm R.A."/>
            <person name="Otillar R.P."/>
            <person name="Pangilinan J.L."/>
            <person name="Peng Y."/>
            <person name="Rokas A."/>
            <person name="Rosa C.A."/>
            <person name="Scheuner C."/>
            <person name="Sibirny A.A."/>
            <person name="Slot J.C."/>
            <person name="Stielow J.B."/>
            <person name="Sun H."/>
            <person name="Kurtzman C.P."/>
            <person name="Blackwell M."/>
            <person name="Grigoriev I.V."/>
            <person name="Jeffries T.W."/>
        </authorList>
    </citation>
    <scope>NUCLEOTIDE SEQUENCE [LARGE SCALE GENOMIC DNA]</scope>
    <source>
        <strain evidence="5 6">DSM 6958</strain>
    </source>
</reference>
<dbReference type="PANTHER" id="PTHR11001:SF2">
    <property type="entry name" value="MITOCHONDRIAL FISSION PROCESS PROTEIN 1"/>
    <property type="match status" value="1"/>
</dbReference>